<dbReference type="PATRIC" id="fig|1310607.3.peg.2664"/>
<dbReference type="RefSeq" id="WP_032059665.1">
    <property type="nucleotide sequence ID" value="NZ_JEXD01000026.1"/>
</dbReference>
<comment type="caution">
    <text evidence="1">The sequence shown here is derived from an EMBL/GenBank/DDBJ whole genome shotgun (WGS) entry which is preliminary data.</text>
</comment>
<name>A0A009Q8Q1_ACIBA</name>
<evidence type="ECO:0000313" key="1">
    <source>
        <dbReference type="EMBL" id="EXC06245.1"/>
    </source>
</evidence>
<sequence length="151" mass="17109">MHLVKLDDLEEINRIILNEHVQKDICDDPTQNEKVQNLGPHEWVGVVENDTTQGLFLLIKHNSIAIEIHTCLLPGLRGSKAIEAGKLILNLIFENHQKVISWIPENNRKAKLFAQMLGFQVEGINRASFLKDGKLLDQFLVGLTKGEYSCQ</sequence>
<organism evidence="1 2">
    <name type="scientific">Acinetobacter baumannii 625974</name>
    <dbReference type="NCBI Taxonomy" id="1310607"/>
    <lineage>
        <taxon>Bacteria</taxon>
        <taxon>Pseudomonadati</taxon>
        <taxon>Pseudomonadota</taxon>
        <taxon>Gammaproteobacteria</taxon>
        <taxon>Moraxellales</taxon>
        <taxon>Moraxellaceae</taxon>
        <taxon>Acinetobacter</taxon>
        <taxon>Acinetobacter calcoaceticus/baumannii complex</taxon>
    </lineage>
</organism>
<evidence type="ECO:0000313" key="2">
    <source>
        <dbReference type="Proteomes" id="UP000021108"/>
    </source>
</evidence>
<accession>A0A009Q8Q1</accession>
<protein>
    <recommendedName>
        <fullName evidence="3">DUF2824 family protein</fullName>
    </recommendedName>
</protein>
<proteinExistence type="predicted"/>
<dbReference type="SUPFAM" id="SSF55729">
    <property type="entry name" value="Acyl-CoA N-acyltransferases (Nat)"/>
    <property type="match status" value="1"/>
</dbReference>
<dbReference type="Pfam" id="PF11039">
    <property type="entry name" value="DUF2824"/>
    <property type="match status" value="1"/>
</dbReference>
<dbReference type="Gene3D" id="3.40.630.30">
    <property type="match status" value="1"/>
</dbReference>
<dbReference type="AlphaFoldDB" id="A0A009Q8Q1"/>
<gene>
    <name evidence="1" type="ORF">J506_2754</name>
</gene>
<evidence type="ECO:0008006" key="3">
    <source>
        <dbReference type="Google" id="ProtNLM"/>
    </source>
</evidence>
<dbReference type="InterPro" id="IPR022568">
    <property type="entry name" value="DUF2824"/>
</dbReference>
<dbReference type="InterPro" id="IPR016181">
    <property type="entry name" value="Acyl_CoA_acyltransferase"/>
</dbReference>
<dbReference type="EMBL" id="JEXD01000026">
    <property type="protein sequence ID" value="EXC06245.1"/>
    <property type="molecule type" value="Genomic_DNA"/>
</dbReference>
<reference evidence="1 2" key="1">
    <citation type="submission" date="2014-02" db="EMBL/GenBank/DDBJ databases">
        <title>Comparative genomics and transcriptomics to identify genetic mechanisms underlying the emergence of carbapenem resistant Acinetobacter baumannii (CRAb).</title>
        <authorList>
            <person name="Harris A.D."/>
            <person name="Johnson K.J."/>
            <person name="George J."/>
            <person name="Shefchek K."/>
            <person name="Daugherty S.C."/>
            <person name="Parankush S."/>
            <person name="Sadzewicz L."/>
            <person name="Tallon L."/>
            <person name="Sengamalay N."/>
            <person name="Hazen T.H."/>
            <person name="Rasko D.A."/>
        </authorList>
    </citation>
    <scope>NUCLEOTIDE SEQUENCE [LARGE SCALE GENOMIC DNA]</scope>
    <source>
        <strain evidence="1 2">625974</strain>
    </source>
</reference>
<dbReference type="Proteomes" id="UP000021108">
    <property type="component" value="Unassembled WGS sequence"/>
</dbReference>